<evidence type="ECO:0000256" key="2">
    <source>
        <dbReference type="ARBA" id="ARBA00039785"/>
    </source>
</evidence>
<dbReference type="OrthoDB" id="424974at2759"/>
<comment type="function">
    <text evidence="3">Required for the assembly of the mitochondrial membrane respiratory chain NADH dehydrogenase (Complex I). Involved in mid-late stages of complex I assembly.</text>
</comment>
<sequence>MTATQYPTSPSKQQYDVVIVGGATSGASIAWHLVQNPDFKGSVLVVERDPSLQYSATKASNNCIRQQFATKINVEIAQYAADFVREYGDKFGPDPCVPNPPIRDFGYLYLSDSPEFTEVLQKDQQLQASCNAGTTMISAADIKEKYPWFYIDDLHSGSLNTKDEGCFNAFGMVEWLRKTACEKGVEYVSNEVIDMAVERAQVSTITLRSGEKIAVKNVVNAAGTRAAQVAKLAGIQVPIEARRRYTYIFEVDEPLAKDLPLTIDPTGVHFRSYAAKDYLVGCPPIGPDNAVDVDDFSFAEDAWNDKILPIISRRVPHFKSARVTDKWMGHYEFNIFDHNAIVGPHNNIGNFFFCAGFSGHGSQQAPACGRAVTELIVHGQFKTLDLGVLSYARIPEGRPLTERAVI</sequence>
<dbReference type="InterPro" id="IPR036188">
    <property type="entry name" value="FAD/NAD-bd_sf"/>
</dbReference>
<dbReference type="InterPro" id="IPR006076">
    <property type="entry name" value="FAD-dep_OxRdtase"/>
</dbReference>
<dbReference type="SUPFAM" id="SSF51905">
    <property type="entry name" value="FAD/NAD(P)-binding domain"/>
    <property type="match status" value="1"/>
</dbReference>
<keyword evidence="6" id="KW-1185">Reference proteome</keyword>
<dbReference type="AlphaFoldDB" id="A0A0F7U2W9"/>
<evidence type="ECO:0000259" key="4">
    <source>
        <dbReference type="Pfam" id="PF01266"/>
    </source>
</evidence>
<dbReference type="GO" id="GO:0005739">
    <property type="term" value="C:mitochondrion"/>
    <property type="evidence" value="ECO:0007669"/>
    <property type="project" value="GOC"/>
</dbReference>
<reference evidence="6" key="1">
    <citation type="journal article" date="2015" name="Genome Announc.">
        <title>Draft genome sequence of the fungus Penicillium brasilianum MG11.</title>
        <authorList>
            <person name="Horn F."/>
            <person name="Linde J."/>
            <person name="Mattern D.J."/>
            <person name="Walther G."/>
            <person name="Guthke R."/>
            <person name="Brakhage A.A."/>
            <person name="Valiante V."/>
        </authorList>
    </citation>
    <scope>NUCLEOTIDE SEQUENCE [LARGE SCALE GENOMIC DNA]</scope>
    <source>
        <strain evidence="6">MG11</strain>
    </source>
</reference>
<dbReference type="Gene3D" id="3.30.9.10">
    <property type="entry name" value="D-Amino Acid Oxidase, subunit A, domain 2"/>
    <property type="match status" value="1"/>
</dbReference>
<protein>
    <recommendedName>
        <fullName evidence="2">FAD-dependent oxidoreductase domain-containing protein 1</fullName>
    </recommendedName>
</protein>
<feature type="domain" description="FAD dependent oxidoreductase" evidence="4">
    <location>
        <begin position="16"/>
        <end position="375"/>
    </location>
</feature>
<dbReference type="GO" id="GO:0032981">
    <property type="term" value="P:mitochondrial respiratory chain complex I assembly"/>
    <property type="evidence" value="ECO:0007669"/>
    <property type="project" value="TreeGrafter"/>
</dbReference>
<dbReference type="Gene3D" id="3.50.50.60">
    <property type="entry name" value="FAD/NAD(P)-binding domain"/>
    <property type="match status" value="1"/>
</dbReference>
<proteinExistence type="predicted"/>
<organism evidence="5 6">
    <name type="scientific">Penicillium brasilianum</name>
    <dbReference type="NCBI Taxonomy" id="104259"/>
    <lineage>
        <taxon>Eukaryota</taxon>
        <taxon>Fungi</taxon>
        <taxon>Dikarya</taxon>
        <taxon>Ascomycota</taxon>
        <taxon>Pezizomycotina</taxon>
        <taxon>Eurotiomycetes</taxon>
        <taxon>Eurotiomycetidae</taxon>
        <taxon>Eurotiales</taxon>
        <taxon>Aspergillaceae</taxon>
        <taxon>Penicillium</taxon>
    </lineage>
</organism>
<dbReference type="GO" id="GO:0016491">
    <property type="term" value="F:oxidoreductase activity"/>
    <property type="evidence" value="ECO:0007669"/>
    <property type="project" value="UniProtKB-KW"/>
</dbReference>
<evidence type="ECO:0000313" key="5">
    <source>
        <dbReference type="EMBL" id="CEJ62606.1"/>
    </source>
</evidence>
<dbReference type="PANTHER" id="PTHR13847">
    <property type="entry name" value="SARCOSINE DEHYDROGENASE-RELATED"/>
    <property type="match status" value="1"/>
</dbReference>
<dbReference type="EMBL" id="CDHK01000019">
    <property type="protein sequence ID" value="CEJ62606.1"/>
    <property type="molecule type" value="Genomic_DNA"/>
</dbReference>
<dbReference type="STRING" id="104259.A0A0F7U2W9"/>
<evidence type="ECO:0000256" key="3">
    <source>
        <dbReference type="ARBA" id="ARBA00046185"/>
    </source>
</evidence>
<gene>
    <name evidence="5" type="ORF">PMG11_11103</name>
</gene>
<dbReference type="Proteomes" id="UP000042958">
    <property type="component" value="Unassembled WGS sequence"/>
</dbReference>
<accession>A0A0F7U2W9</accession>
<keyword evidence="1" id="KW-0560">Oxidoreductase</keyword>
<evidence type="ECO:0000313" key="6">
    <source>
        <dbReference type="Proteomes" id="UP000042958"/>
    </source>
</evidence>
<name>A0A0F7U2W9_PENBI</name>
<evidence type="ECO:0000256" key="1">
    <source>
        <dbReference type="ARBA" id="ARBA00023002"/>
    </source>
</evidence>
<dbReference type="Pfam" id="PF01266">
    <property type="entry name" value="DAO"/>
    <property type="match status" value="1"/>
</dbReference>
<dbReference type="PANTHER" id="PTHR13847:SF287">
    <property type="entry name" value="FAD-DEPENDENT OXIDOREDUCTASE DOMAIN-CONTAINING PROTEIN 1"/>
    <property type="match status" value="1"/>
</dbReference>